<dbReference type="KEGG" id="trd:THERU_02605"/>
<name>W0DEU4_9AQUI</name>
<dbReference type="InterPro" id="IPR000089">
    <property type="entry name" value="Biotin_lipoyl"/>
</dbReference>
<evidence type="ECO:0000313" key="3">
    <source>
        <dbReference type="EMBL" id="AHE95752.1"/>
    </source>
</evidence>
<dbReference type="eggNOG" id="COG0509">
    <property type="taxonomic scope" value="Bacteria"/>
</dbReference>
<reference evidence="3 4" key="1">
    <citation type="submission" date="2013-12" db="EMBL/GenBank/DDBJ databases">
        <authorList>
            <consortium name="DOE Joint Genome Institute"/>
            <person name="Eisen J."/>
            <person name="Huntemann M."/>
            <person name="Han J."/>
            <person name="Chen A."/>
            <person name="Kyrpides N."/>
            <person name="Mavromatis K."/>
            <person name="Markowitz V."/>
            <person name="Palaniappan K."/>
            <person name="Ivanova N."/>
            <person name="Schaumberg A."/>
            <person name="Pati A."/>
            <person name="Liolios K."/>
            <person name="Nordberg H.P."/>
            <person name="Cantor M.N."/>
            <person name="Hua S.X."/>
            <person name="Woyke T."/>
        </authorList>
    </citation>
    <scope>NUCLEOTIDE SEQUENCE [LARGE SCALE GENOMIC DNA]</scope>
    <source>
        <strain evidence="3 4">DSM 23557</strain>
    </source>
</reference>
<dbReference type="RefSeq" id="WP_025305727.1">
    <property type="nucleotide sequence ID" value="NZ_CP007028.1"/>
</dbReference>
<dbReference type="SUPFAM" id="SSF51230">
    <property type="entry name" value="Single hybrid motif"/>
    <property type="match status" value="1"/>
</dbReference>
<dbReference type="CDD" id="cd06848">
    <property type="entry name" value="GCS_H"/>
    <property type="match status" value="1"/>
</dbReference>
<dbReference type="InterPro" id="IPR002930">
    <property type="entry name" value="GCV_H"/>
</dbReference>
<dbReference type="InterPro" id="IPR033753">
    <property type="entry name" value="GCV_H/Fam206"/>
</dbReference>
<dbReference type="HOGENOM" id="CLU_097408_2_2_0"/>
<dbReference type="GO" id="GO:0005960">
    <property type="term" value="C:glycine cleavage complex"/>
    <property type="evidence" value="ECO:0007669"/>
    <property type="project" value="InterPro"/>
</dbReference>
<keyword evidence="4" id="KW-1185">Reference proteome</keyword>
<organism evidence="4">
    <name type="scientific">Thermocrinis ruber</name>
    <dbReference type="NCBI Taxonomy" id="75906"/>
    <lineage>
        <taxon>Bacteria</taxon>
        <taxon>Pseudomonadati</taxon>
        <taxon>Aquificota</taxon>
        <taxon>Aquificia</taxon>
        <taxon>Aquificales</taxon>
        <taxon>Aquificaceae</taxon>
        <taxon>Thermocrinis</taxon>
    </lineage>
</organism>
<evidence type="ECO:0000259" key="2">
    <source>
        <dbReference type="PROSITE" id="PS50968"/>
    </source>
</evidence>
<dbReference type="PROSITE" id="PS50968">
    <property type="entry name" value="BIOTINYL_LIPOYL"/>
    <property type="match status" value="1"/>
</dbReference>
<evidence type="ECO:0000256" key="1">
    <source>
        <dbReference type="ARBA" id="ARBA00022823"/>
    </source>
</evidence>
<dbReference type="STRING" id="75906.THERU_02605"/>
<dbReference type="PANTHER" id="PTHR11715">
    <property type="entry name" value="GLYCINE CLEAVAGE SYSTEM H PROTEIN"/>
    <property type="match status" value="1"/>
</dbReference>
<feature type="domain" description="Lipoyl-binding" evidence="2">
    <location>
        <begin position="57"/>
        <end position="138"/>
    </location>
</feature>
<accession>W0DEU4</accession>
<dbReference type="Gene3D" id="2.40.50.100">
    <property type="match status" value="1"/>
</dbReference>
<dbReference type="PANTHER" id="PTHR11715:SF3">
    <property type="entry name" value="GLYCINE CLEAVAGE SYSTEM H PROTEIN-RELATED"/>
    <property type="match status" value="1"/>
</dbReference>
<gene>
    <name evidence="3" type="ORF">THERU_02605</name>
</gene>
<dbReference type="GO" id="GO:0009249">
    <property type="term" value="P:protein lipoylation"/>
    <property type="evidence" value="ECO:0007669"/>
    <property type="project" value="TreeGrafter"/>
</dbReference>
<sequence>MIDRRFLLKFLSFSFLARANVEKDIDVFGCKLKRDRLYRINEDRMIFQWIKKEGKNIYSVGFTPILSALVYPLYSVKIKPVGTVVEYDGNLAVVEAGKRVSTFPSPLGGKIVDKNSKLEKDPSPLISDPYNAWLVKVESEDTESLKRLKRAEEVVDTIRQFIIREQIECLPRK</sequence>
<dbReference type="Proteomes" id="UP000018914">
    <property type="component" value="Chromosome"/>
</dbReference>
<proteinExistence type="predicted"/>
<dbReference type="GO" id="GO:0019464">
    <property type="term" value="P:glycine decarboxylation via glycine cleavage system"/>
    <property type="evidence" value="ECO:0007669"/>
    <property type="project" value="InterPro"/>
</dbReference>
<keyword evidence="1" id="KW-0450">Lipoyl</keyword>
<dbReference type="GO" id="GO:0005829">
    <property type="term" value="C:cytosol"/>
    <property type="evidence" value="ECO:0007669"/>
    <property type="project" value="TreeGrafter"/>
</dbReference>
<dbReference type="Pfam" id="PF01597">
    <property type="entry name" value="GCV_H"/>
    <property type="match status" value="1"/>
</dbReference>
<dbReference type="EMBL" id="CP007028">
    <property type="protein sequence ID" value="AHE95752.1"/>
    <property type="molecule type" value="Genomic_DNA"/>
</dbReference>
<dbReference type="OrthoDB" id="14320at2"/>
<dbReference type="AlphaFoldDB" id="W0DEU4"/>
<protein>
    <submittedName>
        <fullName evidence="3">Glycine cleavage system protein H</fullName>
    </submittedName>
</protein>
<evidence type="ECO:0000313" key="4">
    <source>
        <dbReference type="Proteomes" id="UP000018914"/>
    </source>
</evidence>
<dbReference type="InterPro" id="IPR011053">
    <property type="entry name" value="Single_hybrid_motif"/>
</dbReference>